<keyword evidence="4 6" id="KW-1133">Transmembrane helix</keyword>
<evidence type="ECO:0000313" key="7">
    <source>
        <dbReference type="Proteomes" id="UP000504634"/>
    </source>
</evidence>
<dbReference type="GeneID" id="115620147"/>
<keyword evidence="7" id="KW-1185">Reference proteome</keyword>
<feature type="transmembrane region" description="Helical" evidence="6">
    <location>
        <begin position="94"/>
        <end position="114"/>
    </location>
</feature>
<reference evidence="8" key="1">
    <citation type="submission" date="2025-08" db="UniProtKB">
        <authorList>
            <consortium name="RefSeq"/>
        </authorList>
    </citation>
    <scope>IDENTIFICATION</scope>
    <source>
        <strain evidence="8">11010-0011.00</strain>
        <tissue evidence="8">Whole body</tissue>
    </source>
</reference>
<evidence type="ECO:0000313" key="8">
    <source>
        <dbReference type="RefSeq" id="XP_030369137.1"/>
    </source>
</evidence>
<feature type="transmembrane region" description="Helical" evidence="6">
    <location>
        <begin position="7"/>
        <end position="28"/>
    </location>
</feature>
<dbReference type="GO" id="GO:0005886">
    <property type="term" value="C:plasma membrane"/>
    <property type="evidence" value="ECO:0007669"/>
    <property type="project" value="UniProtKB-SubCell"/>
</dbReference>
<accession>A0A6J2T2M5</accession>
<comment type="similarity">
    <text evidence="6">Belongs to the insect chemoreceptor superfamily. Gustatory receptor (GR) family.</text>
</comment>
<comment type="function">
    <text evidence="6">Gustatory receptor which mediates acceptance or avoidance behavior, depending on its substrates.</text>
</comment>
<dbReference type="RefSeq" id="XP_030369137.1">
    <property type="nucleotide sequence ID" value="XM_030513277.1"/>
</dbReference>
<keyword evidence="5 6" id="KW-0472">Membrane</keyword>
<dbReference type="GO" id="GO:0050909">
    <property type="term" value="P:sensory perception of taste"/>
    <property type="evidence" value="ECO:0007669"/>
    <property type="project" value="InterPro"/>
</dbReference>
<sequence>MGLSRGSLYALIGYYLALNGLNAFNYGYHSDEKLFVHITMLSIVLLLCIFNCWQRKRHVLRILRELLHLENRYLSAWEQSMTGKRKRKLMKLNNLYYIKLGLFLLTLIRTWLFYPLYLKRFRPKNYMLDITSTMLLVNVSVAIMFEYYCILWQICRSCSLLNDQLSQLLCPRSIRESWKSEKSAKFLLLKRQFFKILALHSLMGESFQYILLCLLASKGWYLITYGYEIFVIIAAPQHSSIPIKMRSFVIVSYLIDALNLYYTSNLAENLEIMIRKTAFILRTPPRESSAFKRLITAFALELAWRQKCASILNVFTINRQLTFKLLAKTLLYTICWLQGDYLELRK</sequence>
<keyword evidence="2 6" id="KW-1003">Cell membrane</keyword>
<keyword evidence="6" id="KW-0807">Transducer</keyword>
<evidence type="ECO:0000256" key="2">
    <source>
        <dbReference type="ARBA" id="ARBA00022475"/>
    </source>
</evidence>
<name>A0A6J2T2M5_DROLE</name>
<evidence type="ECO:0000256" key="1">
    <source>
        <dbReference type="ARBA" id="ARBA00004651"/>
    </source>
</evidence>
<dbReference type="OrthoDB" id="7833070at2759"/>
<feature type="transmembrane region" description="Helical" evidence="6">
    <location>
        <begin position="218"/>
        <end position="236"/>
    </location>
</feature>
<organism evidence="7 8">
    <name type="scientific">Drosophila lebanonensis</name>
    <name type="common">Fruit fly</name>
    <name type="synonym">Scaptodrosophila lebanonensis</name>
    <dbReference type="NCBI Taxonomy" id="7225"/>
    <lineage>
        <taxon>Eukaryota</taxon>
        <taxon>Metazoa</taxon>
        <taxon>Ecdysozoa</taxon>
        <taxon>Arthropoda</taxon>
        <taxon>Hexapoda</taxon>
        <taxon>Insecta</taxon>
        <taxon>Pterygota</taxon>
        <taxon>Neoptera</taxon>
        <taxon>Endopterygota</taxon>
        <taxon>Diptera</taxon>
        <taxon>Brachycera</taxon>
        <taxon>Muscomorpha</taxon>
        <taxon>Ephydroidea</taxon>
        <taxon>Drosophilidae</taxon>
        <taxon>Scaptodrosophila</taxon>
    </lineage>
</organism>
<feature type="transmembrane region" description="Helical" evidence="6">
    <location>
        <begin position="134"/>
        <end position="155"/>
    </location>
</feature>
<keyword evidence="3 6" id="KW-0812">Transmembrane</keyword>
<keyword evidence="6 8" id="KW-0675">Receptor</keyword>
<feature type="transmembrane region" description="Helical" evidence="6">
    <location>
        <begin position="34"/>
        <end position="53"/>
    </location>
</feature>
<evidence type="ECO:0000256" key="5">
    <source>
        <dbReference type="ARBA" id="ARBA00023136"/>
    </source>
</evidence>
<protein>
    <recommendedName>
        <fullName evidence="6">Gustatory receptor</fullName>
    </recommendedName>
</protein>
<proteinExistence type="inferred from homology"/>
<comment type="caution">
    <text evidence="6">Lacks conserved residue(s) required for the propagation of feature annotation.</text>
</comment>
<dbReference type="AlphaFoldDB" id="A0A6J2T2M5"/>
<dbReference type="GO" id="GO:0007165">
    <property type="term" value="P:signal transduction"/>
    <property type="evidence" value="ECO:0007669"/>
    <property type="project" value="UniProtKB-KW"/>
</dbReference>
<dbReference type="CTD" id="36094"/>
<dbReference type="InterPro" id="IPR013604">
    <property type="entry name" value="7TM_chemorcpt"/>
</dbReference>
<comment type="subcellular location">
    <subcellularLocation>
        <location evidence="1 6">Cell membrane</location>
        <topology evidence="1 6">Multi-pass membrane protein</topology>
    </subcellularLocation>
</comment>
<dbReference type="Pfam" id="PF08395">
    <property type="entry name" value="7tm_7"/>
    <property type="match status" value="1"/>
</dbReference>
<gene>
    <name evidence="8" type="primary">LOC115620147</name>
</gene>
<dbReference type="Proteomes" id="UP000504634">
    <property type="component" value="Unplaced"/>
</dbReference>
<evidence type="ECO:0000256" key="4">
    <source>
        <dbReference type="ARBA" id="ARBA00022989"/>
    </source>
</evidence>
<evidence type="ECO:0000256" key="6">
    <source>
        <dbReference type="RuleBase" id="RU363108"/>
    </source>
</evidence>
<evidence type="ECO:0000256" key="3">
    <source>
        <dbReference type="ARBA" id="ARBA00022692"/>
    </source>
</evidence>